<comment type="caution">
    <text evidence="6">The sequence shown here is derived from an EMBL/GenBank/DDBJ whole genome shotgun (WGS) entry which is preliminary data.</text>
</comment>
<dbReference type="Gene3D" id="1.20.1280.290">
    <property type="match status" value="1"/>
</dbReference>
<comment type="subcellular location">
    <subcellularLocation>
        <location evidence="1">Membrane</location>
        <topology evidence="1">Multi-pass membrane protein</topology>
    </subcellularLocation>
</comment>
<reference evidence="6 7" key="1">
    <citation type="submission" date="2023-03" db="EMBL/GenBank/DDBJ databases">
        <title>Host association and intracellularity evolved multiple times independently in the Rickettsiales.</title>
        <authorList>
            <person name="Castelli M."/>
            <person name="Nardi T."/>
            <person name="Gammuto L."/>
            <person name="Bellinzona G."/>
            <person name="Sabaneyeva E."/>
            <person name="Potekhin A."/>
            <person name="Serra V."/>
            <person name="Petroni G."/>
            <person name="Sassera D."/>
        </authorList>
    </citation>
    <scope>NUCLEOTIDE SEQUENCE [LARGE SCALE GENOMIC DNA]</scope>
    <source>
        <strain evidence="6 7">Sr 2-6</strain>
    </source>
</reference>
<dbReference type="NCBIfam" id="NF037968">
    <property type="entry name" value="SemiSWEET_2"/>
    <property type="match status" value="1"/>
</dbReference>
<feature type="transmembrane region" description="Helical" evidence="5">
    <location>
        <begin position="70"/>
        <end position="91"/>
    </location>
</feature>
<keyword evidence="7" id="KW-1185">Reference proteome</keyword>
<evidence type="ECO:0000313" key="6">
    <source>
        <dbReference type="EMBL" id="MEA0971124.1"/>
    </source>
</evidence>
<sequence>MICFVEYITAYQELLGFLAAGLSAISFLPQLIKIWRFRSVKDISTGMYVIYAVSVILWLIYGIIINSEPLILAEILTLILVSTILTMKYLWK</sequence>
<feature type="transmembrane region" description="Helical" evidence="5">
    <location>
        <begin position="14"/>
        <end position="35"/>
    </location>
</feature>
<dbReference type="InterPro" id="IPR006603">
    <property type="entry name" value="PQ-loop_rpt"/>
</dbReference>
<evidence type="ECO:0000256" key="2">
    <source>
        <dbReference type="ARBA" id="ARBA00022692"/>
    </source>
</evidence>
<protein>
    <submittedName>
        <fullName evidence="6">PQ loop repeat protein</fullName>
    </submittedName>
</protein>
<dbReference type="Pfam" id="PF04193">
    <property type="entry name" value="PQ-loop"/>
    <property type="match status" value="1"/>
</dbReference>
<feature type="transmembrane region" description="Helical" evidence="5">
    <location>
        <begin position="47"/>
        <end position="64"/>
    </location>
</feature>
<keyword evidence="4 5" id="KW-0472">Membrane</keyword>
<evidence type="ECO:0000256" key="4">
    <source>
        <dbReference type="ARBA" id="ARBA00023136"/>
    </source>
</evidence>
<evidence type="ECO:0000256" key="1">
    <source>
        <dbReference type="ARBA" id="ARBA00004141"/>
    </source>
</evidence>
<accession>A0ABU5ND72</accession>
<evidence type="ECO:0000256" key="3">
    <source>
        <dbReference type="ARBA" id="ARBA00022989"/>
    </source>
</evidence>
<keyword evidence="2 5" id="KW-0812">Transmembrane</keyword>
<evidence type="ECO:0000313" key="7">
    <source>
        <dbReference type="Proteomes" id="UP001291687"/>
    </source>
</evidence>
<gene>
    <name evidence="6" type="ORF">Megvenef_01097</name>
</gene>
<dbReference type="RefSeq" id="WP_322777025.1">
    <property type="nucleotide sequence ID" value="NZ_JARJFB010000084.1"/>
</dbReference>
<proteinExistence type="predicted"/>
<keyword evidence="3 5" id="KW-1133">Transmembrane helix</keyword>
<dbReference type="Proteomes" id="UP001291687">
    <property type="component" value="Unassembled WGS sequence"/>
</dbReference>
<name>A0ABU5ND72_9RICK</name>
<dbReference type="EMBL" id="JARJFB010000084">
    <property type="protein sequence ID" value="MEA0971124.1"/>
    <property type="molecule type" value="Genomic_DNA"/>
</dbReference>
<evidence type="ECO:0000256" key="5">
    <source>
        <dbReference type="SAM" id="Phobius"/>
    </source>
</evidence>
<organism evidence="6 7">
    <name type="scientific">Candidatus Megaera venefica</name>
    <dbReference type="NCBI Taxonomy" id="2055910"/>
    <lineage>
        <taxon>Bacteria</taxon>
        <taxon>Pseudomonadati</taxon>
        <taxon>Pseudomonadota</taxon>
        <taxon>Alphaproteobacteria</taxon>
        <taxon>Rickettsiales</taxon>
        <taxon>Rickettsiaceae</taxon>
        <taxon>Candidatus Megaera</taxon>
    </lineage>
</organism>
<dbReference type="InterPro" id="IPR047662">
    <property type="entry name" value="SemiSWEET"/>
</dbReference>